<name>A0AAD5CBJ6_AMBAR</name>
<reference evidence="2" key="1">
    <citation type="submission" date="2022-06" db="EMBL/GenBank/DDBJ databases">
        <title>Uncovering the hologenomic basis of an extraordinary plant invasion.</title>
        <authorList>
            <person name="Bieker V.C."/>
            <person name="Martin M.D."/>
            <person name="Gilbert T."/>
            <person name="Hodgins K."/>
            <person name="Battlay P."/>
            <person name="Petersen B."/>
            <person name="Wilson J."/>
        </authorList>
    </citation>
    <scope>NUCLEOTIDE SEQUENCE</scope>
    <source>
        <strain evidence="2">AA19_3_7</strain>
        <tissue evidence="2">Leaf</tissue>
    </source>
</reference>
<feature type="transmembrane region" description="Helical" evidence="1">
    <location>
        <begin position="26"/>
        <end position="48"/>
    </location>
</feature>
<sequence length="122" mass="13249">QLVTETSITAAVLLDRIRRNRDDKAFYLNLMSTSLKVMFGIVLCSLLVTMKSDFYKNHPMMLNAVTATSVAYVSITVCALLLDDGVLFKILAWLVPALQLALVLSGITCAGLDVIRGELAGV</sequence>
<dbReference type="AlphaFoldDB" id="A0AAD5CBJ6"/>
<dbReference type="EMBL" id="JAMZMK010009025">
    <property type="protein sequence ID" value="KAI7737436.1"/>
    <property type="molecule type" value="Genomic_DNA"/>
</dbReference>
<gene>
    <name evidence="2" type="ORF">M8C21_002383</name>
</gene>
<feature type="transmembrane region" description="Helical" evidence="1">
    <location>
        <begin position="94"/>
        <end position="115"/>
    </location>
</feature>
<protein>
    <submittedName>
        <fullName evidence="2">Uncharacterized protein</fullName>
    </submittedName>
</protein>
<keyword evidence="1" id="KW-0812">Transmembrane</keyword>
<accession>A0AAD5CBJ6</accession>
<evidence type="ECO:0000313" key="2">
    <source>
        <dbReference type="EMBL" id="KAI7737436.1"/>
    </source>
</evidence>
<proteinExistence type="predicted"/>
<evidence type="ECO:0000256" key="1">
    <source>
        <dbReference type="SAM" id="Phobius"/>
    </source>
</evidence>
<keyword evidence="1" id="KW-1133">Transmembrane helix</keyword>
<dbReference type="Proteomes" id="UP001206925">
    <property type="component" value="Unassembled WGS sequence"/>
</dbReference>
<evidence type="ECO:0000313" key="3">
    <source>
        <dbReference type="Proteomes" id="UP001206925"/>
    </source>
</evidence>
<keyword evidence="3" id="KW-1185">Reference proteome</keyword>
<comment type="caution">
    <text evidence="2">The sequence shown here is derived from an EMBL/GenBank/DDBJ whole genome shotgun (WGS) entry which is preliminary data.</text>
</comment>
<organism evidence="2 3">
    <name type="scientific">Ambrosia artemisiifolia</name>
    <name type="common">Common ragweed</name>
    <dbReference type="NCBI Taxonomy" id="4212"/>
    <lineage>
        <taxon>Eukaryota</taxon>
        <taxon>Viridiplantae</taxon>
        <taxon>Streptophyta</taxon>
        <taxon>Embryophyta</taxon>
        <taxon>Tracheophyta</taxon>
        <taxon>Spermatophyta</taxon>
        <taxon>Magnoliopsida</taxon>
        <taxon>eudicotyledons</taxon>
        <taxon>Gunneridae</taxon>
        <taxon>Pentapetalae</taxon>
        <taxon>asterids</taxon>
        <taxon>campanulids</taxon>
        <taxon>Asterales</taxon>
        <taxon>Asteraceae</taxon>
        <taxon>Asteroideae</taxon>
        <taxon>Heliantheae alliance</taxon>
        <taxon>Heliantheae</taxon>
        <taxon>Ambrosia</taxon>
    </lineage>
</organism>
<feature type="non-terminal residue" evidence="2">
    <location>
        <position position="1"/>
    </location>
</feature>
<feature type="transmembrane region" description="Helical" evidence="1">
    <location>
        <begin position="60"/>
        <end position="82"/>
    </location>
</feature>
<keyword evidence="1" id="KW-0472">Membrane</keyword>